<dbReference type="SUPFAM" id="SSF52266">
    <property type="entry name" value="SGNH hydrolase"/>
    <property type="match status" value="1"/>
</dbReference>
<sequence>MHFSTPIPILKSQFPIDYSSKILMLGSCFAENISDKFSYYQFQNTVNPFGILFHPVALENVIHRAVNDLEFTENDIFFHNERWHCFEVHSEMSQPDKISFLTKLNSNLFLLKKAIQEASYIVITLGTAWIYRNLTSGNIVANCHKIPQKEFEKELLSIESIQLKIKSMIFKISKINPSAKIIFTISPVRHTKDGFVENQRSKAHLITALHAVISVPSSGVRVFYFPSYEIMMDELRDYRFYAEDMIHPNKIAVNYIWQKFCESWMTTETIATMQEVDSIQKGLSHRAFNVQSVSHQKFLENLDNRVQLLQKVYPWMQF</sequence>
<gene>
    <name evidence="2" type="ORF">GV828_04105</name>
</gene>
<reference evidence="3" key="1">
    <citation type="submission" date="2020-01" db="EMBL/GenBank/DDBJ databases">
        <title>Sphingomonas sp. strain CSW-10.</title>
        <authorList>
            <person name="Chen W.-M."/>
        </authorList>
    </citation>
    <scope>NUCLEOTIDE SEQUENCE [LARGE SCALE GENOMIC DNA]</scope>
    <source>
        <strain evidence="3">NST-5</strain>
    </source>
</reference>
<evidence type="ECO:0000259" key="1">
    <source>
        <dbReference type="Pfam" id="PF08885"/>
    </source>
</evidence>
<accession>A0ABW9Z9B9</accession>
<dbReference type="Proteomes" id="UP000798602">
    <property type="component" value="Unassembled WGS sequence"/>
</dbReference>
<feature type="domain" description="GSCFA" evidence="1">
    <location>
        <begin position="21"/>
        <end position="260"/>
    </location>
</feature>
<comment type="caution">
    <text evidence="2">The sequence shown here is derived from an EMBL/GenBank/DDBJ whole genome shotgun (WGS) entry which is preliminary data.</text>
</comment>
<keyword evidence="3" id="KW-1185">Reference proteome</keyword>
<name>A0ABW9Z9B9_9FLAO</name>
<dbReference type="Pfam" id="PF08885">
    <property type="entry name" value="GSCFA"/>
    <property type="match status" value="1"/>
</dbReference>
<evidence type="ECO:0000313" key="3">
    <source>
        <dbReference type="Proteomes" id="UP000798602"/>
    </source>
</evidence>
<proteinExistence type="predicted"/>
<dbReference type="InterPro" id="IPR036514">
    <property type="entry name" value="SGNH_hydro_sf"/>
</dbReference>
<dbReference type="EMBL" id="JAABLM010000004">
    <property type="protein sequence ID" value="NBL64384.1"/>
    <property type="molecule type" value="Genomic_DNA"/>
</dbReference>
<evidence type="ECO:0000313" key="2">
    <source>
        <dbReference type="EMBL" id="NBL64384.1"/>
    </source>
</evidence>
<dbReference type="InterPro" id="IPR014982">
    <property type="entry name" value="GSCFA"/>
</dbReference>
<dbReference type="RefSeq" id="WP_166536213.1">
    <property type="nucleotide sequence ID" value="NZ_JAABLM010000004.1"/>
</dbReference>
<protein>
    <submittedName>
        <fullName evidence="2">GSCFA domain-containing protein</fullName>
    </submittedName>
</protein>
<dbReference type="Gene3D" id="3.40.50.1110">
    <property type="entry name" value="SGNH hydrolase"/>
    <property type="match status" value="1"/>
</dbReference>
<organism evidence="2 3">
    <name type="scientific">Flavobacterium ichthyis</name>
    <dbReference type="NCBI Taxonomy" id="2698827"/>
    <lineage>
        <taxon>Bacteria</taxon>
        <taxon>Pseudomonadati</taxon>
        <taxon>Bacteroidota</taxon>
        <taxon>Flavobacteriia</taxon>
        <taxon>Flavobacteriales</taxon>
        <taxon>Flavobacteriaceae</taxon>
        <taxon>Flavobacterium</taxon>
    </lineage>
</organism>